<evidence type="ECO:0000256" key="1">
    <source>
        <dbReference type="ARBA" id="ARBA00022441"/>
    </source>
</evidence>
<dbReference type="InterPro" id="IPR006652">
    <property type="entry name" value="Kelch_1"/>
</dbReference>
<accession>A0A7S2AZD4</accession>
<name>A0A7S2AZD4_9STRA</name>
<dbReference type="Pfam" id="PF24681">
    <property type="entry name" value="Kelch_KLHDC2_KLHL20_DRC7"/>
    <property type="match status" value="2"/>
</dbReference>
<dbReference type="PANTHER" id="PTHR46093">
    <property type="entry name" value="ACYL-COA-BINDING DOMAIN-CONTAINING PROTEIN 5"/>
    <property type="match status" value="1"/>
</dbReference>
<evidence type="ECO:0000256" key="2">
    <source>
        <dbReference type="ARBA" id="ARBA00022737"/>
    </source>
</evidence>
<feature type="region of interest" description="Disordered" evidence="3">
    <location>
        <begin position="66"/>
        <end position="88"/>
    </location>
</feature>
<proteinExistence type="predicted"/>
<organism evidence="4">
    <name type="scientific">Florenciella parvula</name>
    <dbReference type="NCBI Taxonomy" id="236787"/>
    <lineage>
        <taxon>Eukaryota</taxon>
        <taxon>Sar</taxon>
        <taxon>Stramenopiles</taxon>
        <taxon>Ochrophyta</taxon>
        <taxon>Dictyochophyceae</taxon>
        <taxon>Florenciellales</taxon>
        <taxon>Florenciella</taxon>
    </lineage>
</organism>
<dbReference type="PANTHER" id="PTHR46093:SF18">
    <property type="entry name" value="FIBRONECTIN TYPE-III DOMAIN-CONTAINING PROTEIN"/>
    <property type="match status" value="1"/>
</dbReference>
<dbReference type="EMBL" id="HBGT01001506">
    <property type="protein sequence ID" value="CAD9382119.1"/>
    <property type="molecule type" value="Transcribed_RNA"/>
</dbReference>
<evidence type="ECO:0000313" key="4">
    <source>
        <dbReference type="EMBL" id="CAD9382119.1"/>
    </source>
</evidence>
<dbReference type="SUPFAM" id="SSF117281">
    <property type="entry name" value="Kelch motif"/>
    <property type="match status" value="2"/>
</dbReference>
<feature type="compositionally biased region" description="Acidic residues" evidence="3">
    <location>
        <begin position="9"/>
        <end position="18"/>
    </location>
</feature>
<keyword evidence="1" id="KW-0880">Kelch repeat</keyword>
<feature type="compositionally biased region" description="Basic residues" evidence="3">
    <location>
        <begin position="76"/>
        <end position="88"/>
    </location>
</feature>
<protein>
    <submittedName>
        <fullName evidence="4">Uncharacterized protein</fullName>
    </submittedName>
</protein>
<sequence length="431" mass="44020">MSSMTLYFEEIDPDDDTPVEVPDGDWKPSADSDTNVMDLGDMTGFVTGASAAGAADAAAVAAASAGATAGGSQAPGRKKGKKKAKRKAKQAAKAAAALTEGEVSADGGAWTCECRVSSANFPSRGGCTATMVGSSMFVVGGADRAGNHMNDVHVLDTTSWEWRQATVAQDAAAAPSPRSGHSTVACGSHLVLFGGANMSVEACYNDVFLLATDGDELTWSQADPSGPKPTARNSHSATMVSPTAMVVFGGASEMGPLNDVHVLDLADLSAPVWQAVQCQGLAPTAREMHSATLWPTVDAMAAESVAQAPSILVLGGRVESGEVLADAWSLNPGTWAWTKSDHALPTPRCAHVATVVNSQVVLFGGIDGAGLPEDLMALDEEGWGPVELVGSTPPPPRFGHAGTAAPGVGMLIFGGISLTDDLLDTWGVAFS</sequence>
<feature type="region of interest" description="Disordered" evidence="3">
    <location>
        <begin position="1"/>
        <end position="33"/>
    </location>
</feature>
<dbReference type="AlphaFoldDB" id="A0A7S2AZD4"/>
<dbReference type="InterPro" id="IPR015915">
    <property type="entry name" value="Kelch-typ_b-propeller"/>
</dbReference>
<gene>
    <name evidence="4" type="ORF">FPAR1323_LOCUS806</name>
</gene>
<evidence type="ECO:0000256" key="3">
    <source>
        <dbReference type="SAM" id="MobiDB-lite"/>
    </source>
</evidence>
<keyword evidence="2" id="KW-0677">Repeat</keyword>
<reference evidence="4" key="1">
    <citation type="submission" date="2021-01" db="EMBL/GenBank/DDBJ databases">
        <authorList>
            <person name="Corre E."/>
            <person name="Pelletier E."/>
            <person name="Niang G."/>
            <person name="Scheremetjew M."/>
            <person name="Finn R."/>
            <person name="Kale V."/>
            <person name="Holt S."/>
            <person name="Cochrane G."/>
            <person name="Meng A."/>
            <person name="Brown T."/>
            <person name="Cohen L."/>
        </authorList>
    </citation>
    <scope>NUCLEOTIDE SEQUENCE</scope>
    <source>
        <strain evidence="4">RCC1693</strain>
    </source>
</reference>
<dbReference type="SMART" id="SM00612">
    <property type="entry name" value="Kelch"/>
    <property type="match status" value="2"/>
</dbReference>
<dbReference type="Gene3D" id="2.120.10.80">
    <property type="entry name" value="Kelch-type beta propeller"/>
    <property type="match status" value="2"/>
</dbReference>
<feature type="compositionally biased region" description="Low complexity" evidence="3">
    <location>
        <begin position="66"/>
        <end position="75"/>
    </location>
</feature>